<protein>
    <recommendedName>
        <fullName evidence="4">SMP-30/Gluconolactonase/LRE-like region domain-containing protein</fullName>
    </recommendedName>
</protein>
<sequence length="377" mass="38922">MIRRRLVLTILLAACSSGDGRDPSFGSVTETGGGPTMATDPTSSGSTGSESGVETTPTGGDTTPTGGVTTSTGADTTSTGADTNESDPTTDGTTGEPLPDPFPAGHVFVVGFNDRLVFEFDAGLQPIGSWTHPSFEVAEGPAGMVFDYRGYLVVASYQEFCVFSAPGEIETCHPKIKAQRTENVIFDSSRNLYTTTSTGGTDEIHKYDQNYTHITTFSLPTGNLTGITCDPVGDLFVASQAGPTSVVYKVSRDDLQVLDSFDVPGNAEGLQYGPDDDLLVALSGGVGIASVTPSSPSMVLNITADPGLLWPVPLTLDQAGNRYTGDFEDGQGAAASDLFVFAPDGSLVASRQPSELHGPFGLVVAGTSLPCGAVPPG</sequence>
<dbReference type="InterPro" id="IPR011042">
    <property type="entry name" value="6-blade_b-propeller_TolB-like"/>
</dbReference>
<dbReference type="Gene3D" id="2.120.10.30">
    <property type="entry name" value="TolB, C-terminal domain"/>
    <property type="match status" value="1"/>
</dbReference>
<name>A0ABT5BE73_9BACT</name>
<keyword evidence="3" id="KW-1185">Reference proteome</keyword>
<reference evidence="2 3" key="1">
    <citation type="submission" date="2022-11" db="EMBL/GenBank/DDBJ databases">
        <title>Minimal conservation of predation-associated metabolite biosynthetic gene clusters underscores biosynthetic potential of Myxococcota including descriptions for ten novel species: Archangium lansinium sp. nov., Myxococcus landrumus sp. nov., Nannocystis bai.</title>
        <authorList>
            <person name="Ahearne A."/>
            <person name="Stevens C."/>
            <person name="Dowd S."/>
        </authorList>
    </citation>
    <scope>NUCLEOTIDE SEQUENCE [LARGE SCALE GENOMIC DNA]</scope>
    <source>
        <strain evidence="2 3">NCELM</strain>
    </source>
</reference>
<evidence type="ECO:0000313" key="2">
    <source>
        <dbReference type="EMBL" id="MDC0672454.1"/>
    </source>
</evidence>
<evidence type="ECO:0000313" key="3">
    <source>
        <dbReference type="Proteomes" id="UP001217838"/>
    </source>
</evidence>
<evidence type="ECO:0008006" key="4">
    <source>
        <dbReference type="Google" id="ProtNLM"/>
    </source>
</evidence>
<accession>A0ABT5BE73</accession>
<feature type="region of interest" description="Disordered" evidence="1">
    <location>
        <begin position="16"/>
        <end position="102"/>
    </location>
</feature>
<evidence type="ECO:0000256" key="1">
    <source>
        <dbReference type="SAM" id="MobiDB-lite"/>
    </source>
</evidence>
<dbReference type="Proteomes" id="UP001217838">
    <property type="component" value="Unassembled WGS sequence"/>
</dbReference>
<dbReference type="EMBL" id="JAQNDN010000019">
    <property type="protein sequence ID" value="MDC0672454.1"/>
    <property type="molecule type" value="Genomic_DNA"/>
</dbReference>
<organism evidence="2 3">
    <name type="scientific">Nannocystis radixulma</name>
    <dbReference type="NCBI Taxonomy" id="2995305"/>
    <lineage>
        <taxon>Bacteria</taxon>
        <taxon>Pseudomonadati</taxon>
        <taxon>Myxococcota</taxon>
        <taxon>Polyangia</taxon>
        <taxon>Nannocystales</taxon>
        <taxon>Nannocystaceae</taxon>
        <taxon>Nannocystis</taxon>
    </lineage>
</organism>
<dbReference type="RefSeq" id="WP_272004193.1">
    <property type="nucleotide sequence ID" value="NZ_JAQNDN010000019.1"/>
</dbReference>
<proteinExistence type="predicted"/>
<comment type="caution">
    <text evidence="2">The sequence shown here is derived from an EMBL/GenBank/DDBJ whole genome shotgun (WGS) entry which is preliminary data.</text>
</comment>
<gene>
    <name evidence="2" type="ORF">POL58_32190</name>
</gene>
<feature type="compositionally biased region" description="Low complexity" evidence="1">
    <location>
        <begin position="41"/>
        <end position="83"/>
    </location>
</feature>
<dbReference type="SUPFAM" id="SSF101898">
    <property type="entry name" value="NHL repeat"/>
    <property type="match status" value="1"/>
</dbReference>